<evidence type="ECO:0000313" key="10">
    <source>
        <dbReference type="Proteomes" id="UP001501285"/>
    </source>
</evidence>
<dbReference type="Gene3D" id="1.20.1250.20">
    <property type="entry name" value="MFS general substrate transporter like domains"/>
    <property type="match status" value="2"/>
</dbReference>
<evidence type="ECO:0000256" key="3">
    <source>
        <dbReference type="ARBA" id="ARBA00022692"/>
    </source>
</evidence>
<evidence type="ECO:0000256" key="2">
    <source>
        <dbReference type="ARBA" id="ARBA00022475"/>
    </source>
</evidence>
<sequence length="412" mass="41829">MSPARRRTALALLAIAVGGFAIGTTEFVTMGLLPQIARGTGVDIATSGHYVSAYALGVVVGAPVIAVAAAKAPRKGLLMGLMAFFAVAHLGIVAADSYPTVMAARFLAGLPHGAFFGIGSVVAASLVSHERRTAAVAAILGGLGVANVVGVPVATLLGQRFSWHLPYLLVGTVAALTVVAIGVFLPHQPSSGDESMRAEMRALRRGQVWLALLIGVVGFGGMFAMYSFITPTMTELAGLDERYIPWVLAAYGIGMVTGMVLSGRVANRVGVLKGIIAALGAIAALLAVFGWAVHLLWLGVAMVFVLGLLPSIVVPLLQTRLMDVAHEGQSLAAALNHSTLNTANALGAWLGSVVLAAGWGYGAPSLVGAGLAVLGVGVAVLSAGLERRSHRALAQGNGSPQPTADAASASTA</sequence>
<evidence type="ECO:0000256" key="1">
    <source>
        <dbReference type="ARBA" id="ARBA00004651"/>
    </source>
</evidence>
<accession>A0ABN2UGR9</accession>
<keyword evidence="10" id="KW-1185">Reference proteome</keyword>
<feature type="transmembrane region" description="Helical" evidence="7">
    <location>
        <begin position="167"/>
        <end position="187"/>
    </location>
</feature>
<evidence type="ECO:0000256" key="4">
    <source>
        <dbReference type="ARBA" id="ARBA00022989"/>
    </source>
</evidence>
<reference evidence="9 10" key="1">
    <citation type="journal article" date="2019" name="Int. J. Syst. Evol. Microbiol.">
        <title>The Global Catalogue of Microorganisms (GCM) 10K type strain sequencing project: providing services to taxonomists for standard genome sequencing and annotation.</title>
        <authorList>
            <consortium name="The Broad Institute Genomics Platform"/>
            <consortium name="The Broad Institute Genome Sequencing Center for Infectious Disease"/>
            <person name="Wu L."/>
            <person name="Ma J."/>
        </authorList>
    </citation>
    <scope>NUCLEOTIDE SEQUENCE [LARGE SCALE GENOMIC DNA]</scope>
    <source>
        <strain evidence="9 10">JCM 14283</strain>
    </source>
</reference>
<comment type="caution">
    <text evidence="9">The sequence shown here is derived from an EMBL/GenBank/DDBJ whole genome shotgun (WGS) entry which is preliminary data.</text>
</comment>
<keyword evidence="3 7" id="KW-0812">Transmembrane</keyword>
<evidence type="ECO:0000256" key="5">
    <source>
        <dbReference type="ARBA" id="ARBA00023136"/>
    </source>
</evidence>
<feature type="region of interest" description="Disordered" evidence="6">
    <location>
        <begin position="391"/>
        <end position="412"/>
    </location>
</feature>
<organism evidence="9 10">
    <name type="scientific">Terrabacter terrae</name>
    <dbReference type="NCBI Taxonomy" id="318434"/>
    <lineage>
        <taxon>Bacteria</taxon>
        <taxon>Bacillati</taxon>
        <taxon>Actinomycetota</taxon>
        <taxon>Actinomycetes</taxon>
        <taxon>Micrococcales</taxon>
        <taxon>Intrasporangiaceae</taxon>
        <taxon>Terrabacter</taxon>
    </lineage>
</organism>
<feature type="transmembrane region" description="Helical" evidence="7">
    <location>
        <begin position="366"/>
        <end position="385"/>
    </location>
</feature>
<feature type="transmembrane region" description="Helical" evidence="7">
    <location>
        <begin position="270"/>
        <end position="289"/>
    </location>
</feature>
<feature type="transmembrane region" description="Helical" evidence="7">
    <location>
        <begin position="338"/>
        <end position="360"/>
    </location>
</feature>
<dbReference type="Proteomes" id="UP001501285">
    <property type="component" value="Unassembled WGS sequence"/>
</dbReference>
<comment type="subcellular location">
    <subcellularLocation>
        <location evidence="1">Cell membrane</location>
        <topology evidence="1">Multi-pass membrane protein</topology>
    </subcellularLocation>
</comment>
<evidence type="ECO:0000313" key="9">
    <source>
        <dbReference type="EMBL" id="GAA2036889.1"/>
    </source>
</evidence>
<dbReference type="PANTHER" id="PTHR43124:SF3">
    <property type="entry name" value="CHLORAMPHENICOL EFFLUX PUMP RV0191"/>
    <property type="match status" value="1"/>
</dbReference>
<feature type="transmembrane region" description="Helical" evidence="7">
    <location>
        <begin position="77"/>
        <end position="95"/>
    </location>
</feature>
<feature type="transmembrane region" description="Helical" evidence="7">
    <location>
        <begin position="134"/>
        <end position="155"/>
    </location>
</feature>
<dbReference type="InterPro" id="IPR050189">
    <property type="entry name" value="MFS_Efflux_Transporters"/>
</dbReference>
<dbReference type="CDD" id="cd17324">
    <property type="entry name" value="MFS_NepI_like"/>
    <property type="match status" value="1"/>
</dbReference>
<dbReference type="EMBL" id="BAAANB010000021">
    <property type="protein sequence ID" value="GAA2036889.1"/>
    <property type="molecule type" value="Genomic_DNA"/>
</dbReference>
<keyword evidence="2" id="KW-1003">Cell membrane</keyword>
<evidence type="ECO:0000256" key="7">
    <source>
        <dbReference type="SAM" id="Phobius"/>
    </source>
</evidence>
<feature type="domain" description="Major facilitator superfamily (MFS) profile" evidence="8">
    <location>
        <begin position="11"/>
        <end position="387"/>
    </location>
</feature>
<feature type="transmembrane region" description="Helical" evidence="7">
    <location>
        <begin position="208"/>
        <end position="228"/>
    </location>
</feature>
<dbReference type="PANTHER" id="PTHR43124">
    <property type="entry name" value="PURINE EFFLUX PUMP PBUE"/>
    <property type="match status" value="1"/>
</dbReference>
<dbReference type="Pfam" id="PF07690">
    <property type="entry name" value="MFS_1"/>
    <property type="match status" value="1"/>
</dbReference>
<dbReference type="InterPro" id="IPR020846">
    <property type="entry name" value="MFS_dom"/>
</dbReference>
<name>A0ABN2UGR9_9MICO</name>
<feature type="transmembrane region" description="Helical" evidence="7">
    <location>
        <begin position="243"/>
        <end position="263"/>
    </location>
</feature>
<evidence type="ECO:0000256" key="6">
    <source>
        <dbReference type="SAM" id="MobiDB-lite"/>
    </source>
</evidence>
<keyword evidence="5 7" id="KW-0472">Membrane</keyword>
<feature type="compositionally biased region" description="Polar residues" evidence="6">
    <location>
        <begin position="396"/>
        <end position="412"/>
    </location>
</feature>
<evidence type="ECO:0000259" key="8">
    <source>
        <dbReference type="PROSITE" id="PS50850"/>
    </source>
</evidence>
<keyword evidence="4 7" id="KW-1133">Transmembrane helix</keyword>
<feature type="transmembrane region" description="Helical" evidence="7">
    <location>
        <begin position="107"/>
        <end position="127"/>
    </location>
</feature>
<dbReference type="SUPFAM" id="SSF103473">
    <property type="entry name" value="MFS general substrate transporter"/>
    <property type="match status" value="1"/>
</dbReference>
<proteinExistence type="predicted"/>
<gene>
    <name evidence="9" type="ORF">GCM10009740_30480</name>
</gene>
<dbReference type="InterPro" id="IPR036259">
    <property type="entry name" value="MFS_trans_sf"/>
</dbReference>
<dbReference type="RefSeq" id="WP_343992846.1">
    <property type="nucleotide sequence ID" value="NZ_BAAANB010000021.1"/>
</dbReference>
<dbReference type="PROSITE" id="PS50850">
    <property type="entry name" value="MFS"/>
    <property type="match status" value="1"/>
</dbReference>
<protein>
    <submittedName>
        <fullName evidence="9">MFS transporter</fullName>
    </submittedName>
</protein>
<feature type="transmembrane region" description="Helical" evidence="7">
    <location>
        <begin position="295"/>
        <end position="317"/>
    </location>
</feature>
<feature type="transmembrane region" description="Helical" evidence="7">
    <location>
        <begin position="49"/>
        <end position="70"/>
    </location>
</feature>
<dbReference type="InterPro" id="IPR011701">
    <property type="entry name" value="MFS"/>
</dbReference>